<evidence type="ECO:0000313" key="2">
    <source>
        <dbReference type="EMBL" id="OMJ67499.1"/>
    </source>
</evidence>
<gene>
    <name evidence="2" type="ORF">SteCoe_35323</name>
</gene>
<protein>
    <submittedName>
        <fullName evidence="2">Uncharacterized protein</fullName>
    </submittedName>
</protein>
<dbReference type="PANTHER" id="PTHR41747">
    <property type="entry name" value="CHROMOSOME UNDETERMINED SCAFFOLD_128, WHOLE GENOME SHOTGUN SEQUENCE"/>
    <property type="match status" value="1"/>
</dbReference>
<feature type="region of interest" description="Disordered" evidence="1">
    <location>
        <begin position="257"/>
        <end position="282"/>
    </location>
</feature>
<reference evidence="2 3" key="1">
    <citation type="submission" date="2016-11" db="EMBL/GenBank/DDBJ databases">
        <title>The macronuclear genome of Stentor coeruleus: a giant cell with tiny introns.</title>
        <authorList>
            <person name="Slabodnick M."/>
            <person name="Ruby J.G."/>
            <person name="Reiff S.B."/>
            <person name="Swart E.C."/>
            <person name="Gosai S."/>
            <person name="Prabakaran S."/>
            <person name="Witkowska E."/>
            <person name="Larue G.E."/>
            <person name="Fisher S."/>
            <person name="Freeman R.M."/>
            <person name="Gunawardena J."/>
            <person name="Chu W."/>
            <person name="Stover N.A."/>
            <person name="Gregory B.D."/>
            <person name="Nowacki M."/>
            <person name="Derisi J."/>
            <person name="Roy S.W."/>
            <person name="Marshall W.F."/>
            <person name="Sood P."/>
        </authorList>
    </citation>
    <scope>NUCLEOTIDE SEQUENCE [LARGE SCALE GENOMIC DNA]</scope>
    <source>
        <strain evidence="2">WM001</strain>
    </source>
</reference>
<comment type="caution">
    <text evidence="2">The sequence shown here is derived from an EMBL/GenBank/DDBJ whole genome shotgun (WGS) entry which is preliminary data.</text>
</comment>
<feature type="compositionally biased region" description="Basic and acidic residues" evidence="1">
    <location>
        <begin position="258"/>
        <end position="282"/>
    </location>
</feature>
<organism evidence="2 3">
    <name type="scientific">Stentor coeruleus</name>
    <dbReference type="NCBI Taxonomy" id="5963"/>
    <lineage>
        <taxon>Eukaryota</taxon>
        <taxon>Sar</taxon>
        <taxon>Alveolata</taxon>
        <taxon>Ciliophora</taxon>
        <taxon>Postciliodesmatophora</taxon>
        <taxon>Heterotrichea</taxon>
        <taxon>Heterotrichida</taxon>
        <taxon>Stentoridae</taxon>
        <taxon>Stentor</taxon>
    </lineage>
</organism>
<evidence type="ECO:0000313" key="3">
    <source>
        <dbReference type="Proteomes" id="UP000187209"/>
    </source>
</evidence>
<dbReference type="AlphaFoldDB" id="A0A1R2ASK2"/>
<name>A0A1R2ASK2_9CILI</name>
<feature type="compositionally biased region" description="Basic and acidic residues" evidence="1">
    <location>
        <begin position="120"/>
        <end position="170"/>
    </location>
</feature>
<dbReference type="EMBL" id="MPUH01001487">
    <property type="protein sequence ID" value="OMJ67499.1"/>
    <property type="molecule type" value="Genomic_DNA"/>
</dbReference>
<dbReference type="OrthoDB" id="250654at2759"/>
<sequence length="356" mass="41092">MAKQLLVSERPGESAVKQSIGNYKGVMLCNRPNDPSDKPQRDGPEPFISRVTVKEQLGINPPIKLIQTTQKPKRTLEILKRHKQWLSQLQKQKEDIAVEEQKNLKAKEQKLQKMKKKYKTNKEPKAKTAEANEKKSQNLTEKSLKKLESEPNEKGQKEKPKWAMTEKEAEIHEEKEVDDLLKYVQDLDYESIINDLEVRQALEIVKERIEEIKRDKEWKEKIAQKYNMENNELKETNCEVHSKGSKGSIESFVSKARSQIDKGHEGNKKAEAEWDKSTRGDKISATDEERVAKLVADQVLANYPNLKTIHSNASVRRILEREAKNQLDGPVITVIKEERYKPDASNLPYLHRNPAV</sequence>
<dbReference type="Proteomes" id="UP000187209">
    <property type="component" value="Unassembled WGS sequence"/>
</dbReference>
<feature type="region of interest" description="Disordered" evidence="1">
    <location>
        <begin position="107"/>
        <end position="170"/>
    </location>
</feature>
<accession>A0A1R2ASK2</accession>
<keyword evidence="3" id="KW-1185">Reference proteome</keyword>
<dbReference type="PANTHER" id="PTHR41747:SF1">
    <property type="entry name" value="CHROMOSOME UNDETERMINED SCAFFOLD_128, WHOLE GENOME SHOTGUN SEQUENCE"/>
    <property type="match status" value="1"/>
</dbReference>
<proteinExistence type="predicted"/>
<evidence type="ECO:0000256" key="1">
    <source>
        <dbReference type="SAM" id="MobiDB-lite"/>
    </source>
</evidence>